<dbReference type="EMBL" id="JBHSWU010000389">
    <property type="protein sequence ID" value="MFC6725105.1"/>
    <property type="molecule type" value="Genomic_DNA"/>
</dbReference>
<evidence type="ECO:0000256" key="1">
    <source>
        <dbReference type="ARBA" id="ARBA00010231"/>
    </source>
</evidence>
<accession>A0ABD5S0F7</accession>
<evidence type="ECO:0000259" key="2">
    <source>
        <dbReference type="Pfam" id="PF02878"/>
    </source>
</evidence>
<evidence type="ECO:0000313" key="4">
    <source>
        <dbReference type="Proteomes" id="UP001596328"/>
    </source>
</evidence>
<organism evidence="3 4">
    <name type="scientific">Halobium palmae</name>
    <dbReference type="NCBI Taxonomy" id="1776492"/>
    <lineage>
        <taxon>Archaea</taxon>
        <taxon>Methanobacteriati</taxon>
        <taxon>Methanobacteriota</taxon>
        <taxon>Stenosarchaea group</taxon>
        <taxon>Halobacteria</taxon>
        <taxon>Halobacteriales</taxon>
        <taxon>Haloferacaceae</taxon>
        <taxon>Halobium</taxon>
    </lineage>
</organism>
<dbReference type="InterPro" id="IPR005844">
    <property type="entry name" value="A-D-PHexomutase_a/b/a-I"/>
</dbReference>
<sequence>MKLFGSSGTRGVAGEQLTPEFVLRVAKAAGTVWEAER</sequence>
<feature type="non-terminal residue" evidence="3">
    <location>
        <position position="37"/>
    </location>
</feature>
<comment type="caution">
    <text evidence="3">The sequence shown here is derived from an EMBL/GenBank/DDBJ whole genome shotgun (WGS) entry which is preliminary data.</text>
</comment>
<comment type="similarity">
    <text evidence="1">Belongs to the phosphohexose mutase family.</text>
</comment>
<dbReference type="AlphaFoldDB" id="A0ABD5S0F7"/>
<proteinExistence type="inferred from homology"/>
<reference evidence="3 4" key="1">
    <citation type="journal article" date="2019" name="Int. J. Syst. Evol. Microbiol.">
        <title>The Global Catalogue of Microorganisms (GCM) 10K type strain sequencing project: providing services to taxonomists for standard genome sequencing and annotation.</title>
        <authorList>
            <consortium name="The Broad Institute Genomics Platform"/>
            <consortium name="The Broad Institute Genome Sequencing Center for Infectious Disease"/>
            <person name="Wu L."/>
            <person name="Ma J."/>
        </authorList>
    </citation>
    <scope>NUCLEOTIDE SEQUENCE [LARGE SCALE GENOMIC DNA]</scope>
    <source>
        <strain evidence="3 4">NBRC 111368</strain>
    </source>
</reference>
<keyword evidence="4" id="KW-1185">Reference proteome</keyword>
<dbReference type="Proteomes" id="UP001596328">
    <property type="component" value="Unassembled WGS sequence"/>
</dbReference>
<feature type="domain" description="Alpha-D-phosphohexomutase alpha/beta/alpha" evidence="2">
    <location>
        <begin position="2"/>
        <end position="36"/>
    </location>
</feature>
<evidence type="ECO:0000313" key="3">
    <source>
        <dbReference type="EMBL" id="MFC6725105.1"/>
    </source>
</evidence>
<dbReference type="Gene3D" id="3.40.120.10">
    <property type="entry name" value="Alpha-D-Glucose-1,6-Bisphosphate, subunit A, domain 3"/>
    <property type="match status" value="1"/>
</dbReference>
<dbReference type="InterPro" id="IPR016055">
    <property type="entry name" value="A-D-PHexomutase_a/b/a-I/II/III"/>
</dbReference>
<protein>
    <recommendedName>
        <fullName evidence="2">Alpha-D-phosphohexomutase alpha/beta/alpha domain-containing protein</fullName>
    </recommendedName>
</protein>
<dbReference type="Pfam" id="PF02878">
    <property type="entry name" value="PGM_PMM_I"/>
    <property type="match status" value="1"/>
</dbReference>
<gene>
    <name evidence="3" type="ORF">ACFQE1_12120</name>
</gene>
<dbReference type="SUPFAM" id="SSF53738">
    <property type="entry name" value="Phosphoglucomutase, first 3 domains"/>
    <property type="match status" value="1"/>
</dbReference>
<name>A0ABD5S0F7_9EURY</name>